<accession>A0ABW3TUJ4</accession>
<gene>
    <name evidence="2" type="ORF">ACFQ38_02705</name>
</gene>
<dbReference type="EMBL" id="JBHTLT010000016">
    <property type="protein sequence ID" value="MFD1204040.1"/>
    <property type="molecule type" value="Genomic_DNA"/>
</dbReference>
<comment type="caution">
    <text evidence="2">The sequence shown here is derived from an EMBL/GenBank/DDBJ whole genome shotgun (WGS) entry which is preliminary data.</text>
</comment>
<dbReference type="InterPro" id="IPR055571">
    <property type="entry name" value="DUF7147"/>
</dbReference>
<proteinExistence type="predicted"/>
<dbReference type="GO" id="GO:0016301">
    <property type="term" value="F:kinase activity"/>
    <property type="evidence" value="ECO:0007669"/>
    <property type="project" value="UniProtKB-KW"/>
</dbReference>
<evidence type="ECO:0000313" key="2">
    <source>
        <dbReference type="EMBL" id="MFD1204040.1"/>
    </source>
</evidence>
<keyword evidence="3" id="KW-1185">Reference proteome</keyword>
<dbReference type="Proteomes" id="UP001597231">
    <property type="component" value="Unassembled WGS sequence"/>
</dbReference>
<keyword evidence="2" id="KW-0808">Transferase</keyword>
<dbReference type="Pfam" id="PF23648">
    <property type="entry name" value="DUF7147"/>
    <property type="match status" value="1"/>
</dbReference>
<dbReference type="RefSeq" id="WP_336823009.1">
    <property type="nucleotide sequence ID" value="NZ_JBHTLT010000016.1"/>
</dbReference>
<sequence>MLQQTFIELGGGYGDVYELIELITTNQPRLHRTFIFTHENESGQFLSLAAAFRPAGESKFMPIYICREGIQQKGDAVPARRRLFEEAALHCGSNPVIIPLKHSTEFADVKLFYQYIIGILRLNHLLPPLQ</sequence>
<evidence type="ECO:0000313" key="3">
    <source>
        <dbReference type="Proteomes" id="UP001597231"/>
    </source>
</evidence>
<feature type="domain" description="DUF7147" evidence="1">
    <location>
        <begin position="3"/>
        <end position="126"/>
    </location>
</feature>
<keyword evidence="2" id="KW-0418">Kinase</keyword>
<protein>
    <submittedName>
        <fullName evidence="2">Methylthioribose kinase</fullName>
    </submittedName>
</protein>
<reference evidence="3" key="1">
    <citation type="journal article" date="2019" name="Int. J. Syst. Evol. Microbiol.">
        <title>The Global Catalogue of Microorganisms (GCM) 10K type strain sequencing project: providing services to taxonomists for standard genome sequencing and annotation.</title>
        <authorList>
            <consortium name="The Broad Institute Genomics Platform"/>
            <consortium name="The Broad Institute Genome Sequencing Center for Infectious Disease"/>
            <person name="Wu L."/>
            <person name="Ma J."/>
        </authorList>
    </citation>
    <scope>NUCLEOTIDE SEQUENCE [LARGE SCALE GENOMIC DNA]</scope>
    <source>
        <strain evidence="3">CCUG 53915</strain>
    </source>
</reference>
<organism evidence="2 3">
    <name type="scientific">Sporosarcina contaminans</name>
    <dbReference type="NCBI Taxonomy" id="633403"/>
    <lineage>
        <taxon>Bacteria</taxon>
        <taxon>Bacillati</taxon>
        <taxon>Bacillota</taxon>
        <taxon>Bacilli</taxon>
        <taxon>Bacillales</taxon>
        <taxon>Caryophanaceae</taxon>
        <taxon>Sporosarcina</taxon>
    </lineage>
</organism>
<name>A0ABW3TUJ4_9BACL</name>
<evidence type="ECO:0000259" key="1">
    <source>
        <dbReference type="Pfam" id="PF23648"/>
    </source>
</evidence>